<keyword evidence="9" id="KW-1185">Reference proteome</keyword>
<dbReference type="InterPro" id="IPR027379">
    <property type="entry name" value="CLS_N"/>
</dbReference>
<evidence type="ECO:0000256" key="3">
    <source>
        <dbReference type="ARBA" id="ARBA00022692"/>
    </source>
</evidence>
<evidence type="ECO:0000259" key="7">
    <source>
        <dbReference type="Pfam" id="PF13396"/>
    </source>
</evidence>
<evidence type="ECO:0000313" key="8">
    <source>
        <dbReference type="EMBL" id="SMO79261.1"/>
    </source>
</evidence>
<feature type="transmembrane region" description="Helical" evidence="6">
    <location>
        <begin position="6"/>
        <end position="27"/>
    </location>
</feature>
<protein>
    <submittedName>
        <fullName evidence="8">Phospholipase_D-nuclease N-terminal</fullName>
    </submittedName>
</protein>
<evidence type="ECO:0000256" key="1">
    <source>
        <dbReference type="ARBA" id="ARBA00004651"/>
    </source>
</evidence>
<dbReference type="Pfam" id="PF13396">
    <property type="entry name" value="PLDc_N"/>
    <property type="match status" value="1"/>
</dbReference>
<dbReference type="Proteomes" id="UP000317484">
    <property type="component" value="Unassembled WGS sequence"/>
</dbReference>
<proteinExistence type="predicted"/>
<comment type="subcellular location">
    <subcellularLocation>
        <location evidence="1">Cell membrane</location>
        <topology evidence="1">Multi-pass membrane protein</topology>
    </subcellularLocation>
</comment>
<keyword evidence="5 6" id="KW-0472">Membrane</keyword>
<dbReference type="AlphaFoldDB" id="A0A521E780"/>
<keyword evidence="2" id="KW-1003">Cell membrane</keyword>
<evidence type="ECO:0000256" key="4">
    <source>
        <dbReference type="ARBA" id="ARBA00022989"/>
    </source>
</evidence>
<reference evidence="8 9" key="1">
    <citation type="submission" date="2017-05" db="EMBL/GenBank/DDBJ databases">
        <authorList>
            <person name="Varghese N."/>
            <person name="Submissions S."/>
        </authorList>
    </citation>
    <scope>NUCLEOTIDE SEQUENCE [LARGE SCALE GENOMIC DNA]</scope>
    <source>
        <strain evidence="8 9">DSM 46834</strain>
    </source>
</reference>
<sequence length="124" mass="13831">MPLLDLFWTTLILFGWILWFLLLFRVYGDLFSRRDIGGWAKTAWVVVTLVLPMLGVFAYLVGQGHGMAERSAAALERRRLATDDHIRSVAAAADAQQGAKARELLQKGTITPAEYEQLVPSARS</sequence>
<name>A0A521E780_9ACTN</name>
<evidence type="ECO:0000256" key="6">
    <source>
        <dbReference type="SAM" id="Phobius"/>
    </source>
</evidence>
<keyword evidence="3 6" id="KW-0812">Transmembrane</keyword>
<evidence type="ECO:0000256" key="5">
    <source>
        <dbReference type="ARBA" id="ARBA00023136"/>
    </source>
</evidence>
<organism evidence="8 9">
    <name type="scientific">Geodermatophilus aquaeductus</name>
    <dbReference type="NCBI Taxonomy" id="1564161"/>
    <lineage>
        <taxon>Bacteria</taxon>
        <taxon>Bacillati</taxon>
        <taxon>Actinomycetota</taxon>
        <taxon>Actinomycetes</taxon>
        <taxon>Geodermatophilales</taxon>
        <taxon>Geodermatophilaceae</taxon>
        <taxon>Geodermatophilus</taxon>
    </lineage>
</organism>
<dbReference type="EMBL" id="FXTJ01000004">
    <property type="protein sequence ID" value="SMO79261.1"/>
    <property type="molecule type" value="Genomic_DNA"/>
</dbReference>
<evidence type="ECO:0000256" key="2">
    <source>
        <dbReference type="ARBA" id="ARBA00022475"/>
    </source>
</evidence>
<feature type="domain" description="Cardiolipin synthase N-terminal" evidence="7">
    <location>
        <begin position="17"/>
        <end position="61"/>
    </location>
</feature>
<accession>A0A521E780</accession>
<gene>
    <name evidence="8" type="ORF">SAMN06273567_104267</name>
</gene>
<keyword evidence="4 6" id="KW-1133">Transmembrane helix</keyword>
<dbReference type="RefSeq" id="WP_185938315.1">
    <property type="nucleotide sequence ID" value="NZ_FXTJ01000004.1"/>
</dbReference>
<feature type="transmembrane region" description="Helical" evidence="6">
    <location>
        <begin position="39"/>
        <end position="61"/>
    </location>
</feature>
<dbReference type="GO" id="GO:0005886">
    <property type="term" value="C:plasma membrane"/>
    <property type="evidence" value="ECO:0007669"/>
    <property type="project" value="UniProtKB-SubCell"/>
</dbReference>
<evidence type="ECO:0000313" key="9">
    <source>
        <dbReference type="Proteomes" id="UP000317484"/>
    </source>
</evidence>